<sequence>MALILALCLIPASNCKQLGRLVSASQIQHHQSVESNGCALQPLPPASCSSSLEIFKTELWGIKY</sequence>
<name>A0A4Y1R0J1_PRUDU</name>
<evidence type="ECO:0000313" key="2">
    <source>
        <dbReference type="EMBL" id="BBG97614.1"/>
    </source>
</evidence>
<dbReference type="EMBL" id="AP019298">
    <property type="protein sequence ID" value="BBG97614.1"/>
    <property type="molecule type" value="Genomic_DNA"/>
</dbReference>
<gene>
    <name evidence="2" type="ORF">Prudu_006804</name>
</gene>
<feature type="signal peptide" evidence="1">
    <location>
        <begin position="1"/>
        <end position="15"/>
    </location>
</feature>
<keyword evidence="1" id="KW-0732">Signal</keyword>
<reference evidence="2" key="1">
    <citation type="journal article" date="2019" name="Science">
        <title>Mutation of a bHLH transcription factor allowed almond domestication.</title>
        <authorList>
            <person name="Sanchez-Perez R."/>
            <person name="Pavan S."/>
            <person name="Mazzeo R."/>
            <person name="Moldovan C."/>
            <person name="Aiese Cigliano R."/>
            <person name="Del Cueto J."/>
            <person name="Ricciardi F."/>
            <person name="Lotti C."/>
            <person name="Ricciardi L."/>
            <person name="Dicenta F."/>
            <person name="Lopez-Marques R.L."/>
            <person name="Lindberg Moller B."/>
        </authorList>
    </citation>
    <scope>NUCLEOTIDE SEQUENCE</scope>
</reference>
<protein>
    <submittedName>
        <fullName evidence="2">Uncharacterized protein</fullName>
    </submittedName>
</protein>
<organism evidence="2">
    <name type="scientific">Prunus dulcis</name>
    <name type="common">Almond</name>
    <name type="synonym">Amygdalus dulcis</name>
    <dbReference type="NCBI Taxonomy" id="3755"/>
    <lineage>
        <taxon>Eukaryota</taxon>
        <taxon>Viridiplantae</taxon>
        <taxon>Streptophyta</taxon>
        <taxon>Embryophyta</taxon>
        <taxon>Tracheophyta</taxon>
        <taxon>Spermatophyta</taxon>
        <taxon>Magnoliopsida</taxon>
        <taxon>eudicotyledons</taxon>
        <taxon>Gunneridae</taxon>
        <taxon>Pentapetalae</taxon>
        <taxon>rosids</taxon>
        <taxon>fabids</taxon>
        <taxon>Rosales</taxon>
        <taxon>Rosaceae</taxon>
        <taxon>Amygdaloideae</taxon>
        <taxon>Amygdaleae</taxon>
        <taxon>Prunus</taxon>
    </lineage>
</organism>
<feature type="chain" id="PRO_5021257101" evidence="1">
    <location>
        <begin position="16"/>
        <end position="64"/>
    </location>
</feature>
<dbReference type="AlphaFoldDB" id="A0A4Y1R0J1"/>
<evidence type="ECO:0000256" key="1">
    <source>
        <dbReference type="SAM" id="SignalP"/>
    </source>
</evidence>
<accession>A0A4Y1R0J1</accession>
<proteinExistence type="predicted"/>